<name>A0ABD5SEK8_9EURY</name>
<gene>
    <name evidence="1" type="ORF">ACFQE6_00265</name>
</gene>
<accession>A0ABD5SEK8</accession>
<dbReference type="Proteomes" id="UP001596383">
    <property type="component" value="Unassembled WGS sequence"/>
</dbReference>
<dbReference type="Pfam" id="PF20126">
    <property type="entry name" value="TumE"/>
    <property type="match status" value="1"/>
</dbReference>
<evidence type="ECO:0000313" key="2">
    <source>
        <dbReference type="Proteomes" id="UP001596383"/>
    </source>
</evidence>
<sequence>MAETLLDDEFTYDDGSRVVVTAHLVPESEEYPTGIKYRFQYMDAEGNTLLRFDNAPHHDVGNHHEHRDEDIEAVAFESLTEHYQRFKHEVDTIYDQRNA</sequence>
<comment type="caution">
    <text evidence="1">The sequence shown here is derived from an EMBL/GenBank/DDBJ whole genome shotgun (WGS) entry which is preliminary data.</text>
</comment>
<evidence type="ECO:0000313" key="1">
    <source>
        <dbReference type="EMBL" id="MFC6763568.1"/>
    </source>
</evidence>
<dbReference type="EMBL" id="JBHSWV010000004">
    <property type="protein sequence ID" value="MFC6763568.1"/>
    <property type="molecule type" value="Genomic_DNA"/>
</dbReference>
<dbReference type="RefSeq" id="WP_273736685.1">
    <property type="nucleotide sequence ID" value="NZ_JAQIVI010000004.1"/>
</dbReference>
<keyword evidence="2" id="KW-1185">Reference proteome</keyword>
<organism evidence="1 2">
    <name type="scientific">Natrinema soli</name>
    <dbReference type="NCBI Taxonomy" id="1930624"/>
    <lineage>
        <taxon>Archaea</taxon>
        <taxon>Methanobacteriati</taxon>
        <taxon>Methanobacteriota</taxon>
        <taxon>Stenosarchaea group</taxon>
        <taxon>Halobacteria</taxon>
        <taxon>Halobacteriales</taxon>
        <taxon>Natrialbaceae</taxon>
        <taxon>Natrinema</taxon>
    </lineage>
</organism>
<dbReference type="InterPro" id="IPR045397">
    <property type="entry name" value="TumE-like"/>
</dbReference>
<reference evidence="1 2" key="1">
    <citation type="journal article" date="2019" name="Int. J. Syst. Evol. Microbiol.">
        <title>The Global Catalogue of Microorganisms (GCM) 10K type strain sequencing project: providing services to taxonomists for standard genome sequencing and annotation.</title>
        <authorList>
            <consortium name="The Broad Institute Genomics Platform"/>
            <consortium name="The Broad Institute Genome Sequencing Center for Infectious Disease"/>
            <person name="Wu L."/>
            <person name="Ma J."/>
        </authorList>
    </citation>
    <scope>NUCLEOTIDE SEQUENCE [LARGE SCALE GENOMIC DNA]</scope>
    <source>
        <strain evidence="1 2">LMG 29247</strain>
    </source>
</reference>
<dbReference type="AlphaFoldDB" id="A0ABD5SEK8"/>
<proteinExistence type="predicted"/>
<protein>
    <submittedName>
        <fullName evidence="1">DUF6516 family protein</fullName>
    </submittedName>
</protein>